<dbReference type="InterPro" id="IPR001123">
    <property type="entry name" value="LeuE-type"/>
</dbReference>
<comment type="subcellular location">
    <subcellularLocation>
        <location evidence="1">Cell membrane</location>
        <topology evidence="1">Multi-pass membrane protein</topology>
    </subcellularLocation>
</comment>
<feature type="transmembrane region" description="Helical" evidence="6">
    <location>
        <begin position="79"/>
        <end position="100"/>
    </location>
</feature>
<evidence type="ECO:0000256" key="2">
    <source>
        <dbReference type="ARBA" id="ARBA00022475"/>
    </source>
</evidence>
<evidence type="ECO:0000256" key="3">
    <source>
        <dbReference type="ARBA" id="ARBA00022692"/>
    </source>
</evidence>
<keyword evidence="3 6" id="KW-0812">Transmembrane</keyword>
<feature type="transmembrane region" description="Helical" evidence="6">
    <location>
        <begin position="120"/>
        <end position="140"/>
    </location>
</feature>
<name>A0A4U1C5N0_9SPHI</name>
<keyword evidence="8" id="KW-1185">Reference proteome</keyword>
<comment type="caution">
    <text evidence="7">The sequence shown here is derived from an EMBL/GenBank/DDBJ whole genome shotgun (WGS) entry which is preliminary data.</text>
</comment>
<sequence>MLLLTLIIGILLNAMGYIPPGNINLTVAQLTINKGMRQALYFILSFSIVEVFFTFGMMRFARWIVSDVSLDASVSEVRLGTYVDVFMIMLFIVMGTVTWVNRKKLPKTKAEDNRSKRGSVFYGMLLGVLNPVQIPFWLFFGNYIILHEWIEIDYLSLVIFSLGSGMGSALALYGYAHFAKYIQEKFALSSLLINKSIAIFLWVLALYLIVKQLGIQFHWWG</sequence>
<dbReference type="GO" id="GO:0005886">
    <property type="term" value="C:plasma membrane"/>
    <property type="evidence" value="ECO:0007669"/>
    <property type="project" value="UniProtKB-SubCell"/>
</dbReference>
<feature type="transmembrane region" description="Helical" evidence="6">
    <location>
        <begin position="187"/>
        <end position="210"/>
    </location>
</feature>
<dbReference type="AlphaFoldDB" id="A0A4U1C5N0"/>
<gene>
    <name evidence="7" type="ORF">FA045_11585</name>
</gene>
<reference evidence="7 8" key="1">
    <citation type="submission" date="2019-04" db="EMBL/GenBank/DDBJ databases">
        <title>Pedobacter sp. AR-2-6 sp. nov., isolated from Arctic soil.</title>
        <authorList>
            <person name="Dahal R.H."/>
            <person name="Kim D.-U."/>
        </authorList>
    </citation>
    <scope>NUCLEOTIDE SEQUENCE [LARGE SCALE GENOMIC DNA]</scope>
    <source>
        <strain evidence="7 8">AR-2-6</strain>
    </source>
</reference>
<protein>
    <submittedName>
        <fullName evidence="7">Lysine transporter LysE</fullName>
    </submittedName>
</protein>
<dbReference type="EMBL" id="SWBO01000006">
    <property type="protein sequence ID" value="TKB99553.1"/>
    <property type="molecule type" value="Genomic_DNA"/>
</dbReference>
<evidence type="ECO:0000256" key="6">
    <source>
        <dbReference type="SAM" id="Phobius"/>
    </source>
</evidence>
<evidence type="ECO:0000256" key="1">
    <source>
        <dbReference type="ARBA" id="ARBA00004651"/>
    </source>
</evidence>
<feature type="transmembrane region" description="Helical" evidence="6">
    <location>
        <begin position="152"/>
        <end position="175"/>
    </location>
</feature>
<evidence type="ECO:0000256" key="5">
    <source>
        <dbReference type="ARBA" id="ARBA00023136"/>
    </source>
</evidence>
<dbReference type="OrthoDB" id="9342487at2"/>
<dbReference type="Pfam" id="PF01810">
    <property type="entry name" value="LysE"/>
    <property type="match status" value="1"/>
</dbReference>
<dbReference type="GO" id="GO:0006865">
    <property type="term" value="P:amino acid transport"/>
    <property type="evidence" value="ECO:0007669"/>
    <property type="project" value="InterPro"/>
</dbReference>
<keyword evidence="5 6" id="KW-0472">Membrane</keyword>
<organism evidence="7 8">
    <name type="scientific">Pedobacter cryotolerans</name>
    <dbReference type="NCBI Taxonomy" id="2571270"/>
    <lineage>
        <taxon>Bacteria</taxon>
        <taxon>Pseudomonadati</taxon>
        <taxon>Bacteroidota</taxon>
        <taxon>Sphingobacteriia</taxon>
        <taxon>Sphingobacteriales</taxon>
        <taxon>Sphingobacteriaceae</taxon>
        <taxon>Pedobacter</taxon>
    </lineage>
</organism>
<keyword evidence="4 6" id="KW-1133">Transmembrane helix</keyword>
<dbReference type="Proteomes" id="UP000310477">
    <property type="component" value="Unassembled WGS sequence"/>
</dbReference>
<feature type="transmembrane region" description="Helical" evidence="6">
    <location>
        <begin position="40"/>
        <end position="58"/>
    </location>
</feature>
<keyword evidence="2" id="KW-1003">Cell membrane</keyword>
<proteinExistence type="predicted"/>
<accession>A0A4U1C5N0</accession>
<evidence type="ECO:0000313" key="7">
    <source>
        <dbReference type="EMBL" id="TKB99553.1"/>
    </source>
</evidence>
<evidence type="ECO:0000313" key="8">
    <source>
        <dbReference type="Proteomes" id="UP000310477"/>
    </source>
</evidence>
<dbReference type="RefSeq" id="WP_136877246.1">
    <property type="nucleotide sequence ID" value="NZ_SWBO01000006.1"/>
</dbReference>
<evidence type="ECO:0000256" key="4">
    <source>
        <dbReference type="ARBA" id="ARBA00022989"/>
    </source>
</evidence>